<gene>
    <name evidence="4" type="ORF">GL284_03570</name>
</gene>
<dbReference type="Proteomes" id="UP000478740">
    <property type="component" value="Unassembled WGS sequence"/>
</dbReference>
<sequence length="507" mass="51386">MTSSDAPATPGPKKQPISGAAIDNKPVSSDPGTDPKPQDKPKVESTLVGDADKGRKAAKKRSDDRQAETAPATAPATEPAAKKPGDTPIPAVTRPDAAAKSPVKPETKPEAKPEAKPEPVATTPKPDTKPQPAPHKPVQHIVETRVVRKGGFVPTFLGGLVAAGLGAAATYWAIPHLPEGMRPGTVAAVSTDQQLDAARSAGTEAARAEIQSQSAELTSRAADAGADAARQALADSAPSGAAAAGVPAEVTDKLAALEQSFADLSNRVSQPVQSPDSGTSAPAPAAPAPVAQGPSQADFDALAARLNQQQTRIDELAARPAVDPATAEQVQALASQAQELQQSTEAANRRAQAAAAAAALQSAIEGGAPRDQALADLSSAGVEVPQLLTGDIPRLDQLRAEFPAAAREGLRASIEATATNGGAFSALGDFLRVQTGARSVEPRDGNDPDAVLSRANAAVEAGNIQGAMTEIAALPQPGQDAMAGWTDRAKTWVDANAALAALVSGSR</sequence>
<feature type="region of interest" description="Disordered" evidence="2">
    <location>
        <begin position="198"/>
        <end position="223"/>
    </location>
</feature>
<feature type="region of interest" description="Disordered" evidence="2">
    <location>
        <begin position="266"/>
        <end position="294"/>
    </location>
</feature>
<name>A0A6L6IYB7_9RHOB</name>
<feature type="compositionally biased region" description="Basic and acidic residues" evidence="2">
    <location>
        <begin position="50"/>
        <end position="67"/>
    </location>
</feature>
<protein>
    <recommendedName>
        <fullName evidence="6">Mitochondrial inner membrane protein</fullName>
    </recommendedName>
</protein>
<feature type="compositionally biased region" description="Low complexity" evidence="2">
    <location>
        <begin position="198"/>
        <end position="209"/>
    </location>
</feature>
<feature type="coiled-coil region" evidence="1">
    <location>
        <begin position="299"/>
        <end position="357"/>
    </location>
</feature>
<dbReference type="RefSeq" id="WP_155043260.1">
    <property type="nucleotide sequence ID" value="NZ_WMIH01000005.1"/>
</dbReference>
<dbReference type="EMBL" id="WMII01000002">
    <property type="protein sequence ID" value="MTH63347.1"/>
    <property type="molecule type" value="Genomic_DNA"/>
</dbReference>
<dbReference type="AlphaFoldDB" id="A0A6L6IYB7"/>
<feature type="transmembrane region" description="Helical" evidence="3">
    <location>
        <begin position="152"/>
        <end position="174"/>
    </location>
</feature>
<keyword evidence="1" id="KW-0175">Coiled coil</keyword>
<reference evidence="4 5" key="1">
    <citation type="submission" date="2019-11" db="EMBL/GenBank/DDBJ databases">
        <authorList>
            <person name="Dong K."/>
        </authorList>
    </citation>
    <scope>NUCLEOTIDE SEQUENCE [LARGE SCALE GENOMIC DNA]</scope>
    <source>
        <strain evidence="4 5">DK608</strain>
    </source>
</reference>
<evidence type="ECO:0000256" key="1">
    <source>
        <dbReference type="SAM" id="Coils"/>
    </source>
</evidence>
<keyword evidence="3" id="KW-1133">Transmembrane helix</keyword>
<keyword evidence="3" id="KW-0472">Membrane</keyword>
<feature type="compositionally biased region" description="Low complexity" evidence="2">
    <location>
        <begin position="274"/>
        <end position="294"/>
    </location>
</feature>
<proteinExistence type="predicted"/>
<keyword evidence="3" id="KW-0812">Transmembrane</keyword>
<evidence type="ECO:0000256" key="2">
    <source>
        <dbReference type="SAM" id="MobiDB-lite"/>
    </source>
</evidence>
<feature type="region of interest" description="Disordered" evidence="2">
    <location>
        <begin position="1"/>
        <end position="140"/>
    </location>
</feature>
<keyword evidence="5" id="KW-1185">Reference proteome</keyword>
<evidence type="ECO:0000256" key="3">
    <source>
        <dbReference type="SAM" id="Phobius"/>
    </source>
</evidence>
<comment type="caution">
    <text evidence="4">The sequence shown here is derived from an EMBL/GenBank/DDBJ whole genome shotgun (WGS) entry which is preliminary data.</text>
</comment>
<accession>A0A6L6IYB7</accession>
<organism evidence="4 5">
    <name type="scientific">Paracoccus shanxieyensis</name>
    <dbReference type="NCBI Taxonomy" id="2675752"/>
    <lineage>
        <taxon>Bacteria</taxon>
        <taxon>Pseudomonadati</taxon>
        <taxon>Pseudomonadota</taxon>
        <taxon>Alphaproteobacteria</taxon>
        <taxon>Rhodobacterales</taxon>
        <taxon>Paracoccaceae</taxon>
        <taxon>Paracoccus</taxon>
    </lineage>
</organism>
<evidence type="ECO:0000313" key="4">
    <source>
        <dbReference type="EMBL" id="MTH63347.1"/>
    </source>
</evidence>
<evidence type="ECO:0008006" key="6">
    <source>
        <dbReference type="Google" id="ProtNLM"/>
    </source>
</evidence>
<evidence type="ECO:0000313" key="5">
    <source>
        <dbReference type="Proteomes" id="UP000478740"/>
    </source>
</evidence>
<feature type="compositionally biased region" description="Low complexity" evidence="2">
    <location>
        <begin position="68"/>
        <end position="79"/>
    </location>
</feature>
<feature type="compositionally biased region" description="Basic and acidic residues" evidence="2">
    <location>
        <begin position="103"/>
        <end position="117"/>
    </location>
</feature>